<dbReference type="Proteomes" id="UP000030645">
    <property type="component" value="Unassembled WGS sequence"/>
</dbReference>
<organism evidence="2 3">
    <name type="scientific">Morus notabilis</name>
    <dbReference type="NCBI Taxonomy" id="981085"/>
    <lineage>
        <taxon>Eukaryota</taxon>
        <taxon>Viridiplantae</taxon>
        <taxon>Streptophyta</taxon>
        <taxon>Embryophyta</taxon>
        <taxon>Tracheophyta</taxon>
        <taxon>Spermatophyta</taxon>
        <taxon>Magnoliopsida</taxon>
        <taxon>eudicotyledons</taxon>
        <taxon>Gunneridae</taxon>
        <taxon>Pentapetalae</taxon>
        <taxon>rosids</taxon>
        <taxon>fabids</taxon>
        <taxon>Rosales</taxon>
        <taxon>Moraceae</taxon>
        <taxon>Moreae</taxon>
        <taxon>Morus</taxon>
    </lineage>
</organism>
<dbReference type="AlphaFoldDB" id="W9S3E2"/>
<reference evidence="3" key="1">
    <citation type="submission" date="2013-01" db="EMBL/GenBank/DDBJ databases">
        <title>Draft Genome Sequence of a Mulberry Tree, Morus notabilis C.K. Schneid.</title>
        <authorList>
            <person name="He N."/>
            <person name="Zhao S."/>
        </authorList>
    </citation>
    <scope>NUCLEOTIDE SEQUENCE</scope>
</reference>
<accession>W9S3E2</accession>
<evidence type="ECO:0000256" key="1">
    <source>
        <dbReference type="SAM" id="MobiDB-lite"/>
    </source>
</evidence>
<sequence>MVSTRSSSNAKIDANVERLRKEIQDRVLAAMQKPTSSTSTPPKMKKKLPPPKSASTSRCNTLPNDSEPTPLSVDAEDLGDNVGQSCPKSPVGPKKQKKHSSPVCSAKQKTPLSPVCLKKQKQFLVPACLKKQKKSSAVPVEVIASKAALPFPSVIYGVLMSQKDIKTADDGEYDNNEVEIEGESVLEDFAGNMASGSGLKTAAAERHRTILYLQRELARLMKKEKLLAQEHKEVIQRKKKATAFLADLLATPAVPKIASASAPK</sequence>
<evidence type="ECO:0000313" key="2">
    <source>
        <dbReference type="EMBL" id="EXC12611.1"/>
    </source>
</evidence>
<keyword evidence="3" id="KW-1185">Reference proteome</keyword>
<evidence type="ECO:0000313" key="3">
    <source>
        <dbReference type="Proteomes" id="UP000030645"/>
    </source>
</evidence>
<dbReference type="EMBL" id="KE345719">
    <property type="protein sequence ID" value="EXC12611.1"/>
    <property type="molecule type" value="Genomic_DNA"/>
</dbReference>
<protein>
    <submittedName>
        <fullName evidence="2">Uncharacterized protein</fullName>
    </submittedName>
</protein>
<gene>
    <name evidence="2" type="ORF">L484_012988</name>
</gene>
<feature type="compositionally biased region" description="Low complexity" evidence="1">
    <location>
        <begin position="33"/>
        <end position="42"/>
    </location>
</feature>
<proteinExistence type="predicted"/>
<feature type="region of interest" description="Disordered" evidence="1">
    <location>
        <begin position="23"/>
        <end position="105"/>
    </location>
</feature>
<feature type="compositionally biased region" description="Polar residues" evidence="1">
    <location>
        <begin position="58"/>
        <end position="69"/>
    </location>
</feature>
<name>W9S3E2_9ROSA</name>